<dbReference type="PANTHER" id="PTHR30461">
    <property type="entry name" value="DNA-INVERTASE FROM LAMBDOID PROPHAGE"/>
    <property type="match status" value="1"/>
</dbReference>
<evidence type="ECO:0000256" key="2">
    <source>
        <dbReference type="ARBA" id="ARBA00023125"/>
    </source>
</evidence>
<evidence type="ECO:0000256" key="5">
    <source>
        <dbReference type="PROSITE-ProRule" id="PRU10137"/>
    </source>
</evidence>
<evidence type="ECO:0000256" key="3">
    <source>
        <dbReference type="ARBA" id="ARBA00023172"/>
    </source>
</evidence>
<reference evidence="8" key="1">
    <citation type="journal article" date="2020" name="mSystems">
        <title>Genome- and Community-Level Interaction Insights into Carbon Utilization and Element Cycling Functions of Hydrothermarchaeota in Hydrothermal Sediment.</title>
        <authorList>
            <person name="Zhou Z."/>
            <person name="Liu Y."/>
            <person name="Xu W."/>
            <person name="Pan J."/>
            <person name="Luo Z.H."/>
            <person name="Li M."/>
        </authorList>
    </citation>
    <scope>NUCLEOTIDE SEQUENCE [LARGE SCALE GENOMIC DNA]</scope>
    <source>
        <strain evidence="8">SpSt-604</strain>
    </source>
</reference>
<dbReference type="InterPro" id="IPR006119">
    <property type="entry name" value="Resolv_N"/>
</dbReference>
<dbReference type="Gene3D" id="3.90.1750.20">
    <property type="entry name" value="Putative Large Serine Recombinase, Chain B, Domain 2"/>
    <property type="match status" value="1"/>
</dbReference>
<comment type="caution">
    <text evidence="8">The sequence shown here is derived from an EMBL/GenBank/DDBJ whole genome shotgun (WGS) entry which is preliminary data.</text>
</comment>
<feature type="domain" description="Recombinase" evidence="7">
    <location>
        <begin position="162"/>
        <end position="249"/>
    </location>
</feature>
<keyword evidence="1" id="KW-0229">DNA integration</keyword>
<dbReference type="PROSITE" id="PS51736">
    <property type="entry name" value="RECOMBINASES_3"/>
    <property type="match status" value="1"/>
</dbReference>
<dbReference type="PANTHER" id="PTHR30461:SF23">
    <property type="entry name" value="DNA RECOMBINASE-RELATED"/>
    <property type="match status" value="1"/>
</dbReference>
<dbReference type="SUPFAM" id="SSF53041">
    <property type="entry name" value="Resolvase-like"/>
    <property type="match status" value="1"/>
</dbReference>
<dbReference type="InterPro" id="IPR038109">
    <property type="entry name" value="DNA_bind_recomb_sf"/>
</dbReference>
<accession>A0A7C4VV78</accession>
<feature type="domain" description="Resolvase/invertase-type recombinase catalytic" evidence="6">
    <location>
        <begin position="3"/>
        <end position="151"/>
    </location>
</feature>
<sequence length="249" mass="28684">MKKTAGYIRVSTEEQAKNGFGVDIQIEKIKQYCMLYNIDNLELYVDEGYSGWTMERPALARLLKEIENGNVEKVIVYKADRISRHLKDLLFLIEDIFEKHGVSFVSITENFDTSSPQGKLFLQMLGSFAEFERNIIKERTYNGRVQKAKQCEVNEIAVGKIPYGYRKEGNGVVPDEYESTVIKIIYELKASGKSLRQIATILNQEGYKTRQNGKWHASTIAYILKNTKYTGKQTYRFNETITKDFIAIV</sequence>
<organism evidence="8">
    <name type="scientific">Fervidobacterium pennivorans</name>
    <dbReference type="NCBI Taxonomy" id="93466"/>
    <lineage>
        <taxon>Bacteria</taxon>
        <taxon>Thermotogati</taxon>
        <taxon>Thermotogota</taxon>
        <taxon>Thermotogae</taxon>
        <taxon>Thermotogales</taxon>
        <taxon>Fervidobacteriaceae</taxon>
        <taxon>Fervidobacterium</taxon>
    </lineage>
</organism>
<dbReference type="PROSITE" id="PS00397">
    <property type="entry name" value="RECOMBINASES_1"/>
    <property type="match status" value="1"/>
</dbReference>
<dbReference type="PROSITE" id="PS51737">
    <property type="entry name" value="RECOMBINASE_DNA_BIND"/>
    <property type="match status" value="1"/>
</dbReference>
<evidence type="ECO:0000259" key="6">
    <source>
        <dbReference type="PROSITE" id="PS51736"/>
    </source>
</evidence>
<evidence type="ECO:0000256" key="4">
    <source>
        <dbReference type="PIRSR" id="PIRSR606118-50"/>
    </source>
</evidence>
<dbReference type="GO" id="GO:0015074">
    <property type="term" value="P:DNA integration"/>
    <property type="evidence" value="ECO:0007669"/>
    <property type="project" value="UniProtKB-KW"/>
</dbReference>
<evidence type="ECO:0000259" key="7">
    <source>
        <dbReference type="PROSITE" id="PS51737"/>
    </source>
</evidence>
<dbReference type="CDD" id="cd03768">
    <property type="entry name" value="SR_ResInv"/>
    <property type="match status" value="1"/>
</dbReference>
<evidence type="ECO:0000256" key="1">
    <source>
        <dbReference type="ARBA" id="ARBA00022908"/>
    </source>
</evidence>
<dbReference type="InterPro" id="IPR036162">
    <property type="entry name" value="Resolvase-like_N_sf"/>
</dbReference>
<gene>
    <name evidence="8" type="ORF">ENT72_02720</name>
</gene>
<protein>
    <submittedName>
        <fullName evidence="8">Recombinase family protein</fullName>
    </submittedName>
</protein>
<proteinExistence type="predicted"/>
<evidence type="ECO:0000313" key="8">
    <source>
        <dbReference type="EMBL" id="HGU41823.1"/>
    </source>
</evidence>
<dbReference type="InterPro" id="IPR006118">
    <property type="entry name" value="Recombinase_CS"/>
</dbReference>
<name>A0A7C4VV78_FERPE</name>
<dbReference type="Pfam" id="PF00239">
    <property type="entry name" value="Resolvase"/>
    <property type="match status" value="1"/>
</dbReference>
<dbReference type="GO" id="GO:0003677">
    <property type="term" value="F:DNA binding"/>
    <property type="evidence" value="ECO:0007669"/>
    <property type="project" value="UniProtKB-KW"/>
</dbReference>
<dbReference type="Gene3D" id="3.40.50.1390">
    <property type="entry name" value="Resolvase, N-terminal catalytic domain"/>
    <property type="match status" value="1"/>
</dbReference>
<dbReference type="EMBL" id="DSZT01000079">
    <property type="protein sequence ID" value="HGU41823.1"/>
    <property type="molecule type" value="Genomic_DNA"/>
</dbReference>
<dbReference type="InterPro" id="IPR011109">
    <property type="entry name" value="DNA_bind_recombinase_dom"/>
</dbReference>
<feature type="active site" description="O-(5'-phospho-DNA)-serine intermediate" evidence="4 5">
    <location>
        <position position="11"/>
    </location>
</feature>
<keyword evidence="3" id="KW-0233">DNA recombination</keyword>
<dbReference type="AlphaFoldDB" id="A0A7C4VV78"/>
<dbReference type="GO" id="GO:0000150">
    <property type="term" value="F:DNA strand exchange activity"/>
    <property type="evidence" value="ECO:0007669"/>
    <property type="project" value="InterPro"/>
</dbReference>
<dbReference type="InterPro" id="IPR050639">
    <property type="entry name" value="SSR_resolvase"/>
</dbReference>
<keyword evidence="2" id="KW-0238">DNA-binding</keyword>
<dbReference type="Pfam" id="PF07508">
    <property type="entry name" value="Recombinase"/>
    <property type="match status" value="1"/>
</dbReference>
<dbReference type="SMART" id="SM00857">
    <property type="entry name" value="Resolvase"/>
    <property type="match status" value="1"/>
</dbReference>